<dbReference type="PROSITE" id="PS50977">
    <property type="entry name" value="HTH_TETR_2"/>
    <property type="match status" value="1"/>
</dbReference>
<keyword evidence="1" id="KW-0805">Transcription regulation</keyword>
<gene>
    <name evidence="6" type="ORF">COW36_19215</name>
</gene>
<organism evidence="6 7">
    <name type="scientific">bacterium (Candidatus Blackallbacteria) CG17_big_fil_post_rev_8_21_14_2_50_48_46</name>
    <dbReference type="NCBI Taxonomy" id="2014261"/>
    <lineage>
        <taxon>Bacteria</taxon>
        <taxon>Candidatus Blackallbacteria</taxon>
    </lineage>
</organism>
<dbReference type="SUPFAM" id="SSF46689">
    <property type="entry name" value="Homeodomain-like"/>
    <property type="match status" value="1"/>
</dbReference>
<dbReference type="InterPro" id="IPR001647">
    <property type="entry name" value="HTH_TetR"/>
</dbReference>
<sequence length="194" mass="21958">MSEITSTRQRILAAARELFTHHGYHGTSTRKLAAQVGITEGAIFRHFASKRDILISLLDPNIAQDLNASDFQQGSPRQVLQKFVQIRANQFSQIFPLLKIVLLESEVEPDLKQAWLKQVLLQAREELGTCFTQWQDSGEIRADLPPDALSRLLMTQLFGSLFLNQVSEGLFFAPHTLEIQLEINLEIFLNSVTL</sequence>
<evidence type="ECO:0000256" key="3">
    <source>
        <dbReference type="ARBA" id="ARBA00023163"/>
    </source>
</evidence>
<dbReference type="Gene3D" id="1.10.357.10">
    <property type="entry name" value="Tetracycline Repressor, domain 2"/>
    <property type="match status" value="1"/>
</dbReference>
<dbReference type="EMBL" id="PFFQ01000054">
    <property type="protein sequence ID" value="PIW15055.1"/>
    <property type="molecule type" value="Genomic_DNA"/>
</dbReference>
<reference evidence="6 7" key="1">
    <citation type="submission" date="2017-09" db="EMBL/GenBank/DDBJ databases">
        <title>Depth-based differentiation of microbial function through sediment-hosted aquifers and enrichment of novel symbionts in the deep terrestrial subsurface.</title>
        <authorList>
            <person name="Probst A.J."/>
            <person name="Ladd B."/>
            <person name="Jarett J.K."/>
            <person name="Geller-Mcgrath D.E."/>
            <person name="Sieber C.M."/>
            <person name="Emerson J.B."/>
            <person name="Anantharaman K."/>
            <person name="Thomas B.C."/>
            <person name="Malmstrom R."/>
            <person name="Stieglmeier M."/>
            <person name="Klingl A."/>
            <person name="Woyke T."/>
            <person name="Ryan C.M."/>
            <person name="Banfield J.F."/>
        </authorList>
    </citation>
    <scope>NUCLEOTIDE SEQUENCE [LARGE SCALE GENOMIC DNA]</scope>
    <source>
        <strain evidence="6">CG17_big_fil_post_rev_8_21_14_2_50_48_46</strain>
    </source>
</reference>
<accession>A0A2M7G0P3</accession>
<keyword evidence="2 4" id="KW-0238">DNA-binding</keyword>
<comment type="caution">
    <text evidence="6">The sequence shown here is derived from an EMBL/GenBank/DDBJ whole genome shotgun (WGS) entry which is preliminary data.</text>
</comment>
<evidence type="ECO:0000313" key="6">
    <source>
        <dbReference type="EMBL" id="PIW15055.1"/>
    </source>
</evidence>
<evidence type="ECO:0000256" key="2">
    <source>
        <dbReference type="ARBA" id="ARBA00023125"/>
    </source>
</evidence>
<feature type="DNA-binding region" description="H-T-H motif" evidence="4">
    <location>
        <begin position="28"/>
        <end position="47"/>
    </location>
</feature>
<keyword evidence="3" id="KW-0804">Transcription</keyword>
<dbReference type="Pfam" id="PF00440">
    <property type="entry name" value="TetR_N"/>
    <property type="match status" value="1"/>
</dbReference>
<dbReference type="InterPro" id="IPR023772">
    <property type="entry name" value="DNA-bd_HTH_TetR-type_CS"/>
</dbReference>
<evidence type="ECO:0000313" key="7">
    <source>
        <dbReference type="Proteomes" id="UP000231019"/>
    </source>
</evidence>
<dbReference type="Proteomes" id="UP000231019">
    <property type="component" value="Unassembled WGS sequence"/>
</dbReference>
<dbReference type="PRINTS" id="PR00455">
    <property type="entry name" value="HTHTETR"/>
</dbReference>
<feature type="domain" description="HTH tetR-type" evidence="5">
    <location>
        <begin position="5"/>
        <end position="65"/>
    </location>
</feature>
<dbReference type="GO" id="GO:0000976">
    <property type="term" value="F:transcription cis-regulatory region binding"/>
    <property type="evidence" value="ECO:0007669"/>
    <property type="project" value="TreeGrafter"/>
</dbReference>
<protein>
    <recommendedName>
        <fullName evidence="5">HTH tetR-type domain-containing protein</fullName>
    </recommendedName>
</protein>
<evidence type="ECO:0000256" key="4">
    <source>
        <dbReference type="PROSITE-ProRule" id="PRU00335"/>
    </source>
</evidence>
<dbReference type="AlphaFoldDB" id="A0A2M7G0P3"/>
<dbReference type="PANTHER" id="PTHR30055">
    <property type="entry name" value="HTH-TYPE TRANSCRIPTIONAL REGULATOR RUTR"/>
    <property type="match status" value="1"/>
</dbReference>
<proteinExistence type="predicted"/>
<dbReference type="InterPro" id="IPR050109">
    <property type="entry name" value="HTH-type_TetR-like_transc_reg"/>
</dbReference>
<dbReference type="GO" id="GO:0003700">
    <property type="term" value="F:DNA-binding transcription factor activity"/>
    <property type="evidence" value="ECO:0007669"/>
    <property type="project" value="TreeGrafter"/>
</dbReference>
<dbReference type="SUPFAM" id="SSF48498">
    <property type="entry name" value="Tetracyclin repressor-like, C-terminal domain"/>
    <property type="match status" value="1"/>
</dbReference>
<evidence type="ECO:0000256" key="1">
    <source>
        <dbReference type="ARBA" id="ARBA00023015"/>
    </source>
</evidence>
<dbReference type="PANTHER" id="PTHR30055:SF238">
    <property type="entry name" value="MYCOFACTOCIN BIOSYNTHESIS TRANSCRIPTIONAL REGULATOR MFTR-RELATED"/>
    <property type="match status" value="1"/>
</dbReference>
<dbReference type="PROSITE" id="PS01081">
    <property type="entry name" value="HTH_TETR_1"/>
    <property type="match status" value="1"/>
</dbReference>
<name>A0A2M7G0P3_9BACT</name>
<dbReference type="InterPro" id="IPR009057">
    <property type="entry name" value="Homeodomain-like_sf"/>
</dbReference>
<dbReference type="InterPro" id="IPR036271">
    <property type="entry name" value="Tet_transcr_reg_TetR-rel_C_sf"/>
</dbReference>
<evidence type="ECO:0000259" key="5">
    <source>
        <dbReference type="PROSITE" id="PS50977"/>
    </source>
</evidence>